<comment type="function">
    <text evidence="7">Specifically dimethylates two adjacent adenosines (A1518 and A1519) in the loop of a conserved hairpin near the 3'-end of 16S rRNA in the 30S particle. May play a critical role in biogenesis of 30S subunits.</text>
</comment>
<evidence type="ECO:0000313" key="11">
    <source>
        <dbReference type="Proteomes" id="UP000287352"/>
    </source>
</evidence>
<evidence type="ECO:0000256" key="8">
    <source>
        <dbReference type="PROSITE-ProRule" id="PRU01026"/>
    </source>
</evidence>
<evidence type="ECO:0000256" key="1">
    <source>
        <dbReference type="ARBA" id="ARBA00022490"/>
    </source>
</evidence>
<organism evidence="10 11">
    <name type="scientific">Tengunoibacter tsumagoiensis</name>
    <dbReference type="NCBI Taxonomy" id="2014871"/>
    <lineage>
        <taxon>Bacteria</taxon>
        <taxon>Bacillati</taxon>
        <taxon>Chloroflexota</taxon>
        <taxon>Ktedonobacteria</taxon>
        <taxon>Ktedonobacterales</taxon>
        <taxon>Dictyobacteraceae</taxon>
        <taxon>Tengunoibacter</taxon>
    </lineage>
</organism>
<keyword evidence="5 7" id="KW-0949">S-adenosyl-L-methionine</keyword>
<proteinExistence type="inferred from homology"/>
<dbReference type="SUPFAM" id="SSF53335">
    <property type="entry name" value="S-adenosyl-L-methionine-dependent methyltransferases"/>
    <property type="match status" value="1"/>
</dbReference>
<evidence type="ECO:0000256" key="2">
    <source>
        <dbReference type="ARBA" id="ARBA00022552"/>
    </source>
</evidence>
<dbReference type="AlphaFoldDB" id="A0A401ZVT2"/>
<dbReference type="Gene3D" id="3.40.50.150">
    <property type="entry name" value="Vaccinia Virus protein VP39"/>
    <property type="match status" value="1"/>
</dbReference>
<feature type="binding site" evidence="7 8">
    <location>
        <position position="46"/>
    </location>
    <ligand>
        <name>S-adenosyl-L-methionine</name>
        <dbReference type="ChEBI" id="CHEBI:59789"/>
    </ligand>
</feature>
<dbReference type="NCBIfam" id="TIGR00755">
    <property type="entry name" value="ksgA"/>
    <property type="match status" value="1"/>
</dbReference>
<dbReference type="Pfam" id="PF00398">
    <property type="entry name" value="RrnaAD"/>
    <property type="match status" value="1"/>
</dbReference>
<dbReference type="EMBL" id="BIFR01000001">
    <property type="protein sequence ID" value="GCE10870.1"/>
    <property type="molecule type" value="Genomic_DNA"/>
</dbReference>
<evidence type="ECO:0000256" key="4">
    <source>
        <dbReference type="ARBA" id="ARBA00022679"/>
    </source>
</evidence>
<dbReference type="HAMAP" id="MF_00607">
    <property type="entry name" value="16SrRNA_methyltr_A"/>
    <property type="match status" value="1"/>
</dbReference>
<dbReference type="InterPro" id="IPR020598">
    <property type="entry name" value="rRNA_Ade_methylase_Trfase_N"/>
</dbReference>
<keyword evidence="11" id="KW-1185">Reference proteome</keyword>
<accession>A0A401ZVT2</accession>
<evidence type="ECO:0000259" key="9">
    <source>
        <dbReference type="SMART" id="SM00650"/>
    </source>
</evidence>
<dbReference type="GO" id="GO:0052908">
    <property type="term" value="F:16S rRNA (adenine(1518)-N(6)/adenine(1519)-N(6))-dimethyltransferase activity"/>
    <property type="evidence" value="ECO:0007669"/>
    <property type="project" value="UniProtKB-EC"/>
</dbReference>
<dbReference type="PANTHER" id="PTHR11727">
    <property type="entry name" value="DIMETHYLADENOSINE TRANSFERASE"/>
    <property type="match status" value="1"/>
</dbReference>
<feature type="binding site" evidence="7 8">
    <location>
        <position position="73"/>
    </location>
    <ligand>
        <name>S-adenosyl-L-methionine</name>
        <dbReference type="ChEBI" id="CHEBI:59789"/>
    </ligand>
</feature>
<gene>
    <name evidence="7 10" type="primary">rsmA</name>
    <name evidence="7" type="synonym">ksgA</name>
    <name evidence="10" type="ORF">KTT_07290</name>
</gene>
<comment type="subcellular location">
    <subcellularLocation>
        <location evidence="7">Cytoplasm</location>
    </subcellularLocation>
</comment>
<keyword evidence="1 7" id="KW-0963">Cytoplasm</keyword>
<dbReference type="InterPro" id="IPR001737">
    <property type="entry name" value="KsgA/Erm"/>
</dbReference>
<keyword evidence="4 7" id="KW-0808">Transferase</keyword>
<dbReference type="EC" id="2.1.1.182" evidence="7"/>
<comment type="catalytic activity">
    <reaction evidence="7">
        <text>adenosine(1518)/adenosine(1519) in 16S rRNA + 4 S-adenosyl-L-methionine = N(6)-dimethyladenosine(1518)/N(6)-dimethyladenosine(1519) in 16S rRNA + 4 S-adenosyl-L-homocysteine + 4 H(+)</text>
        <dbReference type="Rhea" id="RHEA:19609"/>
        <dbReference type="Rhea" id="RHEA-COMP:10232"/>
        <dbReference type="Rhea" id="RHEA-COMP:10233"/>
        <dbReference type="ChEBI" id="CHEBI:15378"/>
        <dbReference type="ChEBI" id="CHEBI:57856"/>
        <dbReference type="ChEBI" id="CHEBI:59789"/>
        <dbReference type="ChEBI" id="CHEBI:74411"/>
        <dbReference type="ChEBI" id="CHEBI:74493"/>
        <dbReference type="EC" id="2.1.1.182"/>
    </reaction>
</comment>
<feature type="binding site" evidence="7 8">
    <location>
        <position position="139"/>
    </location>
    <ligand>
        <name>S-adenosyl-L-methionine</name>
        <dbReference type="ChEBI" id="CHEBI:59789"/>
    </ligand>
</feature>
<evidence type="ECO:0000256" key="7">
    <source>
        <dbReference type="HAMAP-Rule" id="MF_00607"/>
    </source>
</evidence>
<feature type="binding site" evidence="7 8">
    <location>
        <position position="94"/>
    </location>
    <ligand>
        <name>S-adenosyl-L-methionine</name>
        <dbReference type="ChEBI" id="CHEBI:59789"/>
    </ligand>
</feature>
<keyword evidence="6 7" id="KW-0694">RNA-binding</keyword>
<protein>
    <recommendedName>
        <fullName evidence="7">Ribosomal RNA small subunit methyltransferase A</fullName>
        <ecNumber evidence="7">2.1.1.182</ecNumber>
    </recommendedName>
    <alternativeName>
        <fullName evidence="7">16S rRNA (adenine(1518)-N(6)/adenine(1519)-N(6))-dimethyltransferase</fullName>
    </alternativeName>
    <alternativeName>
        <fullName evidence="7">16S rRNA dimethyladenosine transferase</fullName>
    </alternativeName>
    <alternativeName>
        <fullName evidence="7">16S rRNA dimethylase</fullName>
    </alternativeName>
    <alternativeName>
        <fullName evidence="7">S-adenosylmethionine-6-N', N'-adenosyl(rRNA) dimethyltransferase</fullName>
    </alternativeName>
</protein>
<dbReference type="InterPro" id="IPR023165">
    <property type="entry name" value="rRNA_Ade_diMease-like_C"/>
</dbReference>
<comment type="caution">
    <text evidence="7 8">Lacks conserved residue(s) required for the propagation of feature annotation.</text>
</comment>
<dbReference type="PROSITE" id="PS51689">
    <property type="entry name" value="SAM_RNA_A_N6_MT"/>
    <property type="match status" value="1"/>
</dbReference>
<dbReference type="InterPro" id="IPR011530">
    <property type="entry name" value="rRNA_adenine_dimethylase"/>
</dbReference>
<dbReference type="SMART" id="SM00650">
    <property type="entry name" value="rADc"/>
    <property type="match status" value="1"/>
</dbReference>
<reference evidence="11" key="1">
    <citation type="submission" date="2018-12" db="EMBL/GenBank/DDBJ databases">
        <title>Tengunoibacter tsumagoiensis gen. nov., sp. nov., Dictyobacter kobayashii sp. nov., D. alpinus sp. nov., and D. joshuensis sp. nov. and description of Dictyobacteraceae fam. nov. within the order Ktedonobacterales isolated from Tengu-no-mugimeshi.</title>
        <authorList>
            <person name="Wang C.M."/>
            <person name="Zheng Y."/>
            <person name="Sakai Y."/>
            <person name="Toyoda A."/>
            <person name="Minakuchi Y."/>
            <person name="Abe K."/>
            <person name="Yokota A."/>
            <person name="Yabe S."/>
        </authorList>
    </citation>
    <scope>NUCLEOTIDE SEQUENCE [LARGE SCALE GENOMIC DNA]</scope>
    <source>
        <strain evidence="11">Uno3</strain>
    </source>
</reference>
<dbReference type="Proteomes" id="UP000287352">
    <property type="component" value="Unassembled WGS sequence"/>
</dbReference>
<keyword evidence="3 7" id="KW-0489">Methyltransferase</keyword>
<dbReference type="GO" id="GO:0003723">
    <property type="term" value="F:RNA binding"/>
    <property type="evidence" value="ECO:0007669"/>
    <property type="project" value="UniProtKB-UniRule"/>
</dbReference>
<name>A0A401ZVT2_9CHLR</name>
<evidence type="ECO:0000256" key="3">
    <source>
        <dbReference type="ARBA" id="ARBA00022603"/>
    </source>
</evidence>
<dbReference type="InterPro" id="IPR029063">
    <property type="entry name" value="SAM-dependent_MTases_sf"/>
</dbReference>
<evidence type="ECO:0000256" key="6">
    <source>
        <dbReference type="ARBA" id="ARBA00022884"/>
    </source>
</evidence>
<feature type="binding site" evidence="7 8">
    <location>
        <position position="48"/>
    </location>
    <ligand>
        <name>S-adenosyl-L-methionine</name>
        <dbReference type="ChEBI" id="CHEBI:59789"/>
    </ligand>
</feature>
<comment type="caution">
    <text evidence="10">The sequence shown here is derived from an EMBL/GenBank/DDBJ whole genome shotgun (WGS) entry which is preliminary data.</text>
</comment>
<evidence type="ECO:0000256" key="5">
    <source>
        <dbReference type="ARBA" id="ARBA00022691"/>
    </source>
</evidence>
<comment type="similarity">
    <text evidence="7">Belongs to the class I-like SAM-binding methyltransferase superfamily. rRNA adenine N(6)-methyltransferase family. RsmA subfamily.</text>
</comment>
<dbReference type="RefSeq" id="WP_161975256.1">
    <property type="nucleotide sequence ID" value="NZ_BIFR01000001.1"/>
</dbReference>
<dbReference type="PANTHER" id="PTHR11727:SF7">
    <property type="entry name" value="DIMETHYLADENOSINE TRANSFERASE-RELATED"/>
    <property type="match status" value="1"/>
</dbReference>
<feature type="domain" description="Ribosomal RNA adenine methylase transferase N-terminal" evidence="9">
    <location>
        <begin position="53"/>
        <end position="222"/>
    </location>
</feature>
<keyword evidence="2 7" id="KW-0698">rRNA processing</keyword>
<sequence length="304" mass="34448">MTDSSEETTVTPAFDLYDQIDLTDPRELRSLLYAHNMRPNKAFGQNFLIDRSALTKIVDAAEIISTDEVLEVGSGTGVLTRELAAQAKRVVAVELERDMLTLLEKTTRKFPNVELMARNLLYLNPLEVFGTRPYKLVANLPYYITAPTFRHFLEHENAPQLLVTMVQLEVAQRIVAGPGDLSLLGVSIQFYGQPQIIARVPAQSFFPAPKVDSAILRIDVKPQVPLTPDERTRFFKVVQAGFSERRKQLHNSLTHGLHYKNEEVRSWMNTAGIDTSRRAETLSIEEWLQLWQVVDTATRKSPTE</sequence>
<dbReference type="Gene3D" id="1.10.8.100">
    <property type="entry name" value="Ribosomal RNA adenine dimethylase-like, domain 2"/>
    <property type="match status" value="1"/>
</dbReference>
<dbReference type="GO" id="GO:0005829">
    <property type="term" value="C:cytosol"/>
    <property type="evidence" value="ECO:0007669"/>
    <property type="project" value="TreeGrafter"/>
</dbReference>
<dbReference type="CDD" id="cd02440">
    <property type="entry name" value="AdoMet_MTases"/>
    <property type="match status" value="1"/>
</dbReference>
<evidence type="ECO:0000313" key="10">
    <source>
        <dbReference type="EMBL" id="GCE10870.1"/>
    </source>
</evidence>